<evidence type="ECO:0000256" key="6">
    <source>
        <dbReference type="SAM" id="MobiDB-lite"/>
    </source>
</evidence>
<dbReference type="PANTHER" id="PTHR22950:SF666">
    <property type="entry name" value="VACUOLAR AMINO ACID TRANSPORTER 4"/>
    <property type="match status" value="1"/>
</dbReference>
<dbReference type="PANTHER" id="PTHR22950">
    <property type="entry name" value="AMINO ACID TRANSPORTER"/>
    <property type="match status" value="1"/>
</dbReference>
<evidence type="ECO:0000313" key="10">
    <source>
        <dbReference type="Proteomes" id="UP000027265"/>
    </source>
</evidence>
<dbReference type="OrthoDB" id="1684102at2759"/>
<feature type="compositionally biased region" description="Basic and acidic residues" evidence="6">
    <location>
        <begin position="174"/>
        <end position="197"/>
    </location>
</feature>
<evidence type="ECO:0000256" key="4">
    <source>
        <dbReference type="ARBA" id="ARBA00022989"/>
    </source>
</evidence>
<feature type="transmembrane region" description="Helical" evidence="7">
    <location>
        <begin position="557"/>
        <end position="577"/>
    </location>
</feature>
<dbReference type="HOGENOM" id="CLU_009646_3_0_1"/>
<feature type="transmembrane region" description="Helical" evidence="7">
    <location>
        <begin position="702"/>
        <end position="722"/>
    </location>
</feature>
<protein>
    <recommendedName>
        <fullName evidence="8">Amino acid transporter transmembrane domain-containing protein</fullName>
    </recommendedName>
</protein>
<feature type="transmembrane region" description="Helical" evidence="7">
    <location>
        <begin position="679"/>
        <end position="696"/>
    </location>
</feature>
<feature type="domain" description="Amino acid transporter transmembrane" evidence="8">
    <location>
        <begin position="375"/>
        <end position="755"/>
    </location>
</feature>
<feature type="transmembrane region" description="Helical" evidence="7">
    <location>
        <begin position="405"/>
        <end position="427"/>
    </location>
</feature>
<comment type="similarity">
    <text evidence="2">Belongs to the amino acid/polyamine transporter 2 family.</text>
</comment>
<feature type="transmembrane region" description="Helical" evidence="7">
    <location>
        <begin position="637"/>
        <end position="658"/>
    </location>
</feature>
<feature type="transmembrane region" description="Helical" evidence="7">
    <location>
        <begin position="448"/>
        <end position="471"/>
    </location>
</feature>
<dbReference type="GO" id="GO:0005774">
    <property type="term" value="C:vacuolar membrane"/>
    <property type="evidence" value="ECO:0007669"/>
    <property type="project" value="TreeGrafter"/>
</dbReference>
<evidence type="ECO:0000313" key="9">
    <source>
        <dbReference type="EMBL" id="KDQ57087.1"/>
    </source>
</evidence>
<evidence type="ECO:0000256" key="2">
    <source>
        <dbReference type="ARBA" id="ARBA00008066"/>
    </source>
</evidence>
<evidence type="ECO:0000259" key="8">
    <source>
        <dbReference type="Pfam" id="PF01490"/>
    </source>
</evidence>
<feature type="compositionally biased region" description="Acidic residues" evidence="6">
    <location>
        <begin position="292"/>
        <end position="307"/>
    </location>
</feature>
<dbReference type="EMBL" id="KL197720">
    <property type="protein sequence ID" value="KDQ57087.1"/>
    <property type="molecule type" value="Genomic_DNA"/>
</dbReference>
<feature type="transmembrane region" description="Helical" evidence="7">
    <location>
        <begin position="521"/>
        <end position="542"/>
    </location>
</feature>
<feature type="transmembrane region" description="Helical" evidence="7">
    <location>
        <begin position="589"/>
        <end position="617"/>
    </location>
</feature>
<feature type="region of interest" description="Disordered" evidence="6">
    <location>
        <begin position="1"/>
        <end position="206"/>
    </location>
</feature>
<feature type="transmembrane region" description="Helical" evidence="7">
    <location>
        <begin position="734"/>
        <end position="752"/>
    </location>
</feature>
<feature type="compositionally biased region" description="Basic residues" evidence="6">
    <location>
        <begin position="355"/>
        <end position="366"/>
    </location>
</feature>
<gene>
    <name evidence="9" type="ORF">JAAARDRAFT_35689</name>
</gene>
<reference evidence="10" key="1">
    <citation type="journal article" date="2014" name="Proc. Natl. Acad. Sci. U.S.A.">
        <title>Extensive sampling of basidiomycete genomes demonstrates inadequacy of the white-rot/brown-rot paradigm for wood decay fungi.</title>
        <authorList>
            <person name="Riley R."/>
            <person name="Salamov A.A."/>
            <person name="Brown D.W."/>
            <person name="Nagy L.G."/>
            <person name="Floudas D."/>
            <person name="Held B.W."/>
            <person name="Levasseur A."/>
            <person name="Lombard V."/>
            <person name="Morin E."/>
            <person name="Otillar R."/>
            <person name="Lindquist E.A."/>
            <person name="Sun H."/>
            <person name="LaButti K.M."/>
            <person name="Schmutz J."/>
            <person name="Jabbour D."/>
            <person name="Luo H."/>
            <person name="Baker S.E."/>
            <person name="Pisabarro A.G."/>
            <person name="Walton J.D."/>
            <person name="Blanchette R.A."/>
            <person name="Henrissat B."/>
            <person name="Martin F."/>
            <person name="Cullen D."/>
            <person name="Hibbett D.S."/>
            <person name="Grigoriev I.V."/>
        </authorList>
    </citation>
    <scope>NUCLEOTIDE SEQUENCE [LARGE SCALE GENOMIC DNA]</scope>
    <source>
        <strain evidence="10">MUCL 33604</strain>
    </source>
</reference>
<dbReference type="Pfam" id="PF01490">
    <property type="entry name" value="Aa_trans"/>
    <property type="match status" value="1"/>
</dbReference>
<feature type="compositionally biased region" description="Basic and acidic residues" evidence="6">
    <location>
        <begin position="150"/>
        <end position="160"/>
    </location>
</feature>
<keyword evidence="4 7" id="KW-1133">Transmembrane helix</keyword>
<dbReference type="STRING" id="933084.A0A067Q0S2"/>
<dbReference type="FunCoup" id="A0A067Q0S2">
    <property type="interactions" value="66"/>
</dbReference>
<comment type="subcellular location">
    <subcellularLocation>
        <location evidence="1">Membrane</location>
        <topology evidence="1">Multi-pass membrane protein</topology>
    </subcellularLocation>
</comment>
<dbReference type="GO" id="GO:0015179">
    <property type="term" value="F:L-amino acid transmembrane transporter activity"/>
    <property type="evidence" value="ECO:0007669"/>
    <property type="project" value="TreeGrafter"/>
</dbReference>
<keyword evidence="3 7" id="KW-0812">Transmembrane</keyword>
<dbReference type="InParanoid" id="A0A067Q0S2"/>
<evidence type="ECO:0000256" key="3">
    <source>
        <dbReference type="ARBA" id="ARBA00022692"/>
    </source>
</evidence>
<evidence type="ECO:0000256" key="7">
    <source>
        <dbReference type="SAM" id="Phobius"/>
    </source>
</evidence>
<dbReference type="InterPro" id="IPR013057">
    <property type="entry name" value="AA_transpt_TM"/>
</dbReference>
<dbReference type="AlphaFoldDB" id="A0A067Q0S2"/>
<feature type="transmembrane region" description="Helical" evidence="7">
    <location>
        <begin position="491"/>
        <end position="509"/>
    </location>
</feature>
<keyword evidence="10" id="KW-1185">Reference proteome</keyword>
<sequence length="780" mass="84136">MSPPSSTPMDISSPPSSPRPVPGISGSPSPAPIHFSGTPDLRALRAGYAGTPPLPNIPPRSSAGTPRLGYASIGRTGSPALSHKPSGLPSTPRVSPGIAGFSASPPNPISVGGLSASRPGVTDSPAPSEPPNLDDLPDEEKAKILRKHLVSREERQRQQGDDETSVTAGPSNGKGKDNGSDFETSRRSSMALRREDTNPFPVPYEAPGADVTHDIYKWHADRRRQAARPRAASFAGSSTAPDPAFQRIHEPGGFRRNYVLLKADQDGVEHPRIIRSFIDFLYVFGHFAGEDLEEEDEEEEEEEDEEILPGTHRPKFGPSIEQRIEDGTLVATRIEPEALTKAVHEHTPLLDHGKRASRRSRSRRRLSGAESHGDASVTEAVLMLLKSFVGTGVLFLGKAFMNGGILFSTIVIVVIALISLYSFLLLVRTKFVVPGSFGDIGGELYGPWLRYAILTSIVISQLGFVAAYTIFVSENLQAFVLAVSKCSTLIPVPYFILMQLIIFLPLALIRNLAKLSTTALIADAFIVAGLVYIFGSEGAIIAKQGVAKVEMFNPRDFPLFIGTAVFSFEGIGLVIPITDAMKEPHKFPAVLTGVMLGLMVLFGGSGILAYATFGANIQTVVIKNLDSESKLVQAVQFLYSLAILLSVPLQLFPAVRIMENGLFTSSGKADMKVKWQKNIFRFLVVMFCTVVSWLGASDLDKFVAFIGSFACVPLCYVYPAMLHYKIARTRKQRIADITLMIFGLVAAVYTTVQTIRLMVAPEDGGSSPGSCEGTPAGGGR</sequence>
<proteinExistence type="inferred from homology"/>
<organism evidence="9 10">
    <name type="scientific">Jaapia argillacea MUCL 33604</name>
    <dbReference type="NCBI Taxonomy" id="933084"/>
    <lineage>
        <taxon>Eukaryota</taxon>
        <taxon>Fungi</taxon>
        <taxon>Dikarya</taxon>
        <taxon>Basidiomycota</taxon>
        <taxon>Agaricomycotina</taxon>
        <taxon>Agaricomycetes</taxon>
        <taxon>Agaricomycetidae</taxon>
        <taxon>Jaapiales</taxon>
        <taxon>Jaapiaceae</taxon>
        <taxon>Jaapia</taxon>
    </lineage>
</organism>
<feature type="region of interest" description="Disordered" evidence="6">
    <location>
        <begin position="350"/>
        <end position="371"/>
    </location>
</feature>
<dbReference type="Proteomes" id="UP000027265">
    <property type="component" value="Unassembled WGS sequence"/>
</dbReference>
<feature type="region of interest" description="Disordered" evidence="6">
    <location>
        <begin position="292"/>
        <end position="319"/>
    </location>
</feature>
<name>A0A067Q0S2_9AGAM</name>
<evidence type="ECO:0000256" key="1">
    <source>
        <dbReference type="ARBA" id="ARBA00004141"/>
    </source>
</evidence>
<evidence type="ECO:0000256" key="5">
    <source>
        <dbReference type="ARBA" id="ARBA00023136"/>
    </source>
</evidence>
<keyword evidence="5 7" id="KW-0472">Membrane</keyword>
<accession>A0A067Q0S2</accession>